<keyword evidence="7" id="KW-1185">Reference proteome</keyword>
<evidence type="ECO:0000256" key="1">
    <source>
        <dbReference type="ARBA" id="ARBA00022737"/>
    </source>
</evidence>
<dbReference type="SMART" id="SM00360">
    <property type="entry name" value="RRM"/>
    <property type="match status" value="1"/>
</dbReference>
<dbReference type="Pfam" id="PF00076">
    <property type="entry name" value="RRM_1"/>
    <property type="match status" value="1"/>
</dbReference>
<dbReference type="Gene3D" id="3.30.70.330">
    <property type="match status" value="1"/>
</dbReference>
<evidence type="ECO:0000313" key="7">
    <source>
        <dbReference type="Proteomes" id="UP000269721"/>
    </source>
</evidence>
<name>A0A4P9W811_9FUNG</name>
<evidence type="ECO:0000259" key="5">
    <source>
        <dbReference type="PROSITE" id="PS50102"/>
    </source>
</evidence>
<accession>A0A4P9W811</accession>
<evidence type="ECO:0000256" key="3">
    <source>
        <dbReference type="PROSITE-ProRule" id="PRU00176"/>
    </source>
</evidence>
<dbReference type="Proteomes" id="UP000269721">
    <property type="component" value="Unassembled WGS sequence"/>
</dbReference>
<keyword evidence="2 3" id="KW-0694">RNA-binding</keyword>
<evidence type="ECO:0000313" key="6">
    <source>
        <dbReference type="EMBL" id="RKO86920.1"/>
    </source>
</evidence>
<feature type="region of interest" description="Disordered" evidence="4">
    <location>
        <begin position="499"/>
        <end position="525"/>
    </location>
</feature>
<feature type="region of interest" description="Disordered" evidence="4">
    <location>
        <begin position="285"/>
        <end position="337"/>
    </location>
</feature>
<feature type="region of interest" description="Disordered" evidence="4">
    <location>
        <begin position="77"/>
        <end position="96"/>
    </location>
</feature>
<dbReference type="AlphaFoldDB" id="A0A4P9W811"/>
<feature type="compositionally biased region" description="Low complexity" evidence="4">
    <location>
        <begin position="34"/>
        <end position="52"/>
    </location>
</feature>
<dbReference type="GO" id="GO:0003723">
    <property type="term" value="F:RNA binding"/>
    <property type="evidence" value="ECO:0007669"/>
    <property type="project" value="UniProtKB-UniRule"/>
</dbReference>
<dbReference type="InterPro" id="IPR012677">
    <property type="entry name" value="Nucleotide-bd_a/b_plait_sf"/>
</dbReference>
<evidence type="ECO:0000256" key="2">
    <source>
        <dbReference type="ARBA" id="ARBA00022884"/>
    </source>
</evidence>
<protein>
    <recommendedName>
        <fullName evidence="5">RRM domain-containing protein</fullName>
    </recommendedName>
</protein>
<dbReference type="InterPro" id="IPR035979">
    <property type="entry name" value="RBD_domain_sf"/>
</dbReference>
<dbReference type="EMBL" id="KZ997813">
    <property type="protein sequence ID" value="RKO86920.1"/>
    <property type="molecule type" value="Genomic_DNA"/>
</dbReference>
<keyword evidence="1" id="KW-0677">Repeat</keyword>
<sequence>MQYLDARLGRGNGNGGSLLYSADHMDGGYARSFALRGPPGLPAPQAQHPAHASPTRPGQQDATQFLYTEVDQAVRSRPIRRPAALESDRQDPDAGLRLSPRRLLFSDLFHAESAAPHPAHTLPATDPRVEQWVQAGLDAANRRRADADAAELEAPPTASTGIAPSSLVVLLAMRPNVPSTSGFAVLKLKNIPWDLGISDVCRFFASSEVAIGHSPPHLTQAVHIIMNRETGKTQSECFVEFPKAEDAERALVRTSGRGYLRGRVVVVAWSSQEELRAALFPTWAGSSPTSDVGNTPSSPAEPGEITGSWRKTDADAGRYGSSSAEHAADAGGSADRGQRIKPFLSRDEINSILMICKQFKLYFSRKCAERPFENIISIITKMPWHEPELISTIQRDHIFEMLKLSLESLHYHLSREHHQISESLQSRMIRAGLCVPLFTERQKTLLLSVARMACPADLMQYVYNPPDPSDEASEIDLAVRQPSSSAGDGSAERRIAAFQQQQYQQQQGLRAEQPHNSSPYETGAASDDTRAMHLSRLMGDIAIGDKSSPSSRMVQMVVYPSPTNTEGSGSTASPTDPCARTHNPSARGPWTPTPIRASAPSRQPHAPQTPSPLSPPSPPDLAVAARVRTLELALKHSEAQQAAARAEVASLAARNRYLDRACLELREHVVELENRLCRARDREEDAFGRVAAARSADAAMRRSLAADSVAQIWRQS</sequence>
<dbReference type="InterPro" id="IPR000504">
    <property type="entry name" value="RRM_dom"/>
</dbReference>
<dbReference type="SUPFAM" id="SSF54928">
    <property type="entry name" value="RNA-binding domain, RBD"/>
    <property type="match status" value="1"/>
</dbReference>
<dbReference type="CDD" id="cd12254">
    <property type="entry name" value="RRM_hnRNPH_ESRPs_RBM12_like"/>
    <property type="match status" value="1"/>
</dbReference>
<feature type="compositionally biased region" description="Pro residues" evidence="4">
    <location>
        <begin position="607"/>
        <end position="619"/>
    </location>
</feature>
<evidence type="ECO:0000256" key="4">
    <source>
        <dbReference type="SAM" id="MobiDB-lite"/>
    </source>
</evidence>
<dbReference type="PANTHER" id="PTHR13976">
    <property type="entry name" value="HETEROGENEOUS NUCLEAR RIBONUCLEOPROTEIN-RELATED"/>
    <property type="match status" value="1"/>
</dbReference>
<feature type="region of interest" description="Disordered" evidence="4">
    <location>
        <begin position="560"/>
        <end position="621"/>
    </location>
</feature>
<feature type="compositionally biased region" description="Polar residues" evidence="4">
    <location>
        <begin position="561"/>
        <end position="574"/>
    </location>
</feature>
<dbReference type="PROSITE" id="PS50102">
    <property type="entry name" value="RRM"/>
    <property type="match status" value="1"/>
</dbReference>
<organism evidence="6 7">
    <name type="scientific">Blyttiomyces helicus</name>
    <dbReference type="NCBI Taxonomy" id="388810"/>
    <lineage>
        <taxon>Eukaryota</taxon>
        <taxon>Fungi</taxon>
        <taxon>Fungi incertae sedis</taxon>
        <taxon>Chytridiomycota</taxon>
        <taxon>Chytridiomycota incertae sedis</taxon>
        <taxon>Chytridiomycetes</taxon>
        <taxon>Chytridiomycetes incertae sedis</taxon>
        <taxon>Blyttiomyces</taxon>
    </lineage>
</organism>
<dbReference type="InterPro" id="IPR050666">
    <property type="entry name" value="ESRP"/>
</dbReference>
<gene>
    <name evidence="6" type="ORF">BDK51DRAFT_31545</name>
</gene>
<dbReference type="OrthoDB" id="336240at2759"/>
<reference evidence="7" key="1">
    <citation type="journal article" date="2018" name="Nat. Microbiol.">
        <title>Leveraging single-cell genomics to expand the fungal tree of life.</title>
        <authorList>
            <person name="Ahrendt S.R."/>
            <person name="Quandt C.A."/>
            <person name="Ciobanu D."/>
            <person name="Clum A."/>
            <person name="Salamov A."/>
            <person name="Andreopoulos B."/>
            <person name="Cheng J.F."/>
            <person name="Woyke T."/>
            <person name="Pelin A."/>
            <person name="Henrissat B."/>
            <person name="Reynolds N.K."/>
            <person name="Benny G.L."/>
            <person name="Smith M.E."/>
            <person name="James T.Y."/>
            <person name="Grigoriev I.V."/>
        </authorList>
    </citation>
    <scope>NUCLEOTIDE SEQUENCE [LARGE SCALE GENOMIC DNA]</scope>
</reference>
<feature type="compositionally biased region" description="Polar residues" evidence="4">
    <location>
        <begin position="285"/>
        <end position="298"/>
    </location>
</feature>
<proteinExistence type="predicted"/>
<feature type="domain" description="RRM" evidence="5">
    <location>
        <begin position="184"/>
        <end position="272"/>
    </location>
</feature>
<feature type="region of interest" description="Disordered" evidence="4">
    <location>
        <begin position="31"/>
        <end position="60"/>
    </location>
</feature>